<protein>
    <submittedName>
        <fullName evidence="1">Uncharacterized protein</fullName>
    </submittedName>
</protein>
<dbReference type="Proteomes" id="UP000499080">
    <property type="component" value="Unassembled WGS sequence"/>
</dbReference>
<name>A0A4Y2E3Y1_ARAVE</name>
<evidence type="ECO:0000313" key="2">
    <source>
        <dbReference type="Proteomes" id="UP000499080"/>
    </source>
</evidence>
<reference evidence="1 2" key="1">
    <citation type="journal article" date="2019" name="Sci. Rep.">
        <title>Orb-weaving spider Araneus ventricosus genome elucidates the spidroin gene catalogue.</title>
        <authorList>
            <person name="Kono N."/>
            <person name="Nakamura H."/>
            <person name="Ohtoshi R."/>
            <person name="Moran D.A.P."/>
            <person name="Shinohara A."/>
            <person name="Yoshida Y."/>
            <person name="Fujiwara M."/>
            <person name="Mori M."/>
            <person name="Tomita M."/>
            <person name="Arakawa K."/>
        </authorList>
    </citation>
    <scope>NUCLEOTIDE SEQUENCE [LARGE SCALE GENOMIC DNA]</scope>
</reference>
<evidence type="ECO:0000313" key="1">
    <source>
        <dbReference type="EMBL" id="GBM22748.1"/>
    </source>
</evidence>
<organism evidence="1 2">
    <name type="scientific">Araneus ventricosus</name>
    <name type="common">Orbweaver spider</name>
    <name type="synonym">Epeira ventricosa</name>
    <dbReference type="NCBI Taxonomy" id="182803"/>
    <lineage>
        <taxon>Eukaryota</taxon>
        <taxon>Metazoa</taxon>
        <taxon>Ecdysozoa</taxon>
        <taxon>Arthropoda</taxon>
        <taxon>Chelicerata</taxon>
        <taxon>Arachnida</taxon>
        <taxon>Araneae</taxon>
        <taxon>Araneomorphae</taxon>
        <taxon>Entelegynae</taxon>
        <taxon>Araneoidea</taxon>
        <taxon>Araneidae</taxon>
        <taxon>Araneus</taxon>
    </lineage>
</organism>
<dbReference type="AlphaFoldDB" id="A0A4Y2E3Y1"/>
<dbReference type="EMBL" id="BGPR01000485">
    <property type="protein sequence ID" value="GBM22748.1"/>
    <property type="molecule type" value="Genomic_DNA"/>
</dbReference>
<accession>A0A4Y2E3Y1</accession>
<sequence>MIYAVIPNNTYCNCTNCRGCNAQLVATYQRRPLPLRYEGKVRKQLYGQVICDSSALQECGSDVSFTPERTADPDLKSE</sequence>
<keyword evidence="2" id="KW-1185">Reference proteome</keyword>
<proteinExistence type="predicted"/>
<comment type="caution">
    <text evidence="1">The sequence shown here is derived from an EMBL/GenBank/DDBJ whole genome shotgun (WGS) entry which is preliminary data.</text>
</comment>
<gene>
    <name evidence="1" type="ORF">AVEN_81502_1</name>
</gene>